<name>A0A830HZ02_9CHLO</name>
<dbReference type="OrthoDB" id="1937164at2759"/>
<evidence type="ECO:0000313" key="4">
    <source>
        <dbReference type="Proteomes" id="UP000660262"/>
    </source>
</evidence>
<feature type="domain" description="DUF7887" evidence="2">
    <location>
        <begin position="50"/>
        <end position="95"/>
    </location>
</feature>
<feature type="region of interest" description="Disordered" evidence="1">
    <location>
        <begin position="1"/>
        <end position="20"/>
    </location>
</feature>
<evidence type="ECO:0000259" key="2">
    <source>
        <dbReference type="Pfam" id="PF25397"/>
    </source>
</evidence>
<evidence type="ECO:0000313" key="3">
    <source>
        <dbReference type="EMBL" id="GHP11815.1"/>
    </source>
</evidence>
<gene>
    <name evidence="3" type="ORF">PPROV_001054200</name>
</gene>
<dbReference type="PANTHER" id="PTHR38389">
    <property type="entry name" value="DNA-DIRECTED RNA POLYMERASE SUBUNIT BETA"/>
    <property type="match status" value="1"/>
</dbReference>
<dbReference type="EMBL" id="BNJQ01000036">
    <property type="protein sequence ID" value="GHP11815.1"/>
    <property type="molecule type" value="Genomic_DNA"/>
</dbReference>
<organism evidence="3 4">
    <name type="scientific">Pycnococcus provasolii</name>
    <dbReference type="NCBI Taxonomy" id="41880"/>
    <lineage>
        <taxon>Eukaryota</taxon>
        <taxon>Viridiplantae</taxon>
        <taxon>Chlorophyta</taxon>
        <taxon>Pseudoscourfieldiophyceae</taxon>
        <taxon>Pseudoscourfieldiales</taxon>
        <taxon>Pycnococcaceae</taxon>
        <taxon>Pycnococcus</taxon>
    </lineage>
</organism>
<accession>A0A830HZ02</accession>
<reference evidence="3" key="1">
    <citation type="submission" date="2020-10" db="EMBL/GenBank/DDBJ databases">
        <title>Unveiling of a novel bifunctional photoreceptor, Dualchrome1, isolated from a cosmopolitan green alga.</title>
        <authorList>
            <person name="Suzuki S."/>
            <person name="Kawachi M."/>
        </authorList>
    </citation>
    <scope>NUCLEOTIDE SEQUENCE</scope>
    <source>
        <strain evidence="3">NIES 2893</strain>
    </source>
</reference>
<dbReference type="AlphaFoldDB" id="A0A830HZ02"/>
<dbReference type="InterPro" id="IPR057209">
    <property type="entry name" value="DUF7887"/>
</dbReference>
<dbReference type="PANTHER" id="PTHR38389:SF1">
    <property type="entry name" value="DNA-DIRECTED RNA POLYMERASE SUBUNIT BETA"/>
    <property type="match status" value="1"/>
</dbReference>
<evidence type="ECO:0000256" key="1">
    <source>
        <dbReference type="SAM" id="MobiDB-lite"/>
    </source>
</evidence>
<protein>
    <recommendedName>
        <fullName evidence="2">DUF7887 domain-containing protein</fullName>
    </recommendedName>
</protein>
<comment type="caution">
    <text evidence="3">The sequence shown here is derived from an EMBL/GenBank/DDBJ whole genome shotgun (WGS) entry which is preliminary data.</text>
</comment>
<feature type="compositionally biased region" description="Low complexity" evidence="1">
    <location>
        <begin position="7"/>
        <end position="17"/>
    </location>
</feature>
<dbReference type="Proteomes" id="UP000660262">
    <property type="component" value="Unassembled WGS sequence"/>
</dbReference>
<sequence>MIMRQQPLSPLPSASSLTHGHRLPCRSISIRRVSCRLPIVPFVTSPVYLAAQAAVVVGLSAAIDAGWSGDWSRIEVITTEDEATVRNVVQQVLTFHLVCTPVAFLAAKAKGNDTTKATLKTLLIGGLACFEAVLSPPQE</sequence>
<proteinExistence type="predicted"/>
<keyword evidence="4" id="KW-1185">Reference proteome</keyword>
<dbReference type="Pfam" id="PF25397">
    <property type="entry name" value="DUF7887"/>
    <property type="match status" value="1"/>
</dbReference>